<keyword evidence="2" id="KW-1185">Reference proteome</keyword>
<reference evidence="1 2" key="1">
    <citation type="submission" date="2019-08" db="EMBL/GenBank/DDBJ databases">
        <title>Whole genome of Aphis craccivora.</title>
        <authorList>
            <person name="Voronova N.V."/>
            <person name="Shulinski R.S."/>
            <person name="Bandarenka Y.V."/>
            <person name="Zhorov D.G."/>
            <person name="Warner D."/>
        </authorList>
    </citation>
    <scope>NUCLEOTIDE SEQUENCE [LARGE SCALE GENOMIC DNA]</scope>
    <source>
        <strain evidence="1">180601</strain>
        <tissue evidence="1">Whole Body</tissue>
    </source>
</reference>
<dbReference type="Proteomes" id="UP000478052">
    <property type="component" value="Unassembled WGS sequence"/>
</dbReference>
<evidence type="ECO:0000313" key="2">
    <source>
        <dbReference type="Proteomes" id="UP000478052"/>
    </source>
</evidence>
<evidence type="ECO:0000313" key="1">
    <source>
        <dbReference type="EMBL" id="KAF0713868.1"/>
    </source>
</evidence>
<dbReference type="OrthoDB" id="272985at2759"/>
<protein>
    <submittedName>
        <fullName evidence="1">ATP-dependent DNA helicase</fullName>
    </submittedName>
</protein>
<organism evidence="1 2">
    <name type="scientific">Aphis craccivora</name>
    <name type="common">Cowpea aphid</name>
    <dbReference type="NCBI Taxonomy" id="307492"/>
    <lineage>
        <taxon>Eukaryota</taxon>
        <taxon>Metazoa</taxon>
        <taxon>Ecdysozoa</taxon>
        <taxon>Arthropoda</taxon>
        <taxon>Hexapoda</taxon>
        <taxon>Insecta</taxon>
        <taxon>Pterygota</taxon>
        <taxon>Neoptera</taxon>
        <taxon>Paraneoptera</taxon>
        <taxon>Hemiptera</taxon>
        <taxon>Sternorrhyncha</taxon>
        <taxon>Aphidomorpha</taxon>
        <taxon>Aphidoidea</taxon>
        <taxon>Aphididae</taxon>
        <taxon>Aphidini</taxon>
        <taxon>Aphis</taxon>
        <taxon>Aphis</taxon>
    </lineage>
</organism>
<comment type="caution">
    <text evidence="1">The sequence shown here is derived from an EMBL/GenBank/DDBJ whole genome shotgun (WGS) entry which is preliminary data.</text>
</comment>
<keyword evidence="1" id="KW-0347">Helicase</keyword>
<dbReference type="PANTHER" id="PTHR10492">
    <property type="match status" value="1"/>
</dbReference>
<dbReference type="GO" id="GO:0004386">
    <property type="term" value="F:helicase activity"/>
    <property type="evidence" value="ECO:0007669"/>
    <property type="project" value="UniProtKB-KW"/>
</dbReference>
<proteinExistence type="predicted"/>
<keyword evidence="1" id="KW-0378">Hydrolase</keyword>
<dbReference type="PANTHER" id="PTHR10492:SF57">
    <property type="entry name" value="ATP-DEPENDENT DNA HELICASE"/>
    <property type="match status" value="1"/>
</dbReference>
<name>A0A6G0VYD0_APHCR</name>
<gene>
    <name evidence="1" type="ORF">FWK35_00029093</name>
</gene>
<sequence length="130" mass="14843">MGGMTVLLAGDFRQKLLVAEDFSNLLLQIGNGDLYEDDDRKVNILNYLFAVVKDLKSLSQQIYPNLNTLHSEKIIWLNEKAILTPKNATAASINDFLLDQFPTEMEKYLSVNSVVELEDEVHYPVEFLYT</sequence>
<keyword evidence="1" id="KW-0067">ATP-binding</keyword>
<dbReference type="AlphaFoldDB" id="A0A6G0VYD0"/>
<dbReference type="EMBL" id="VUJU01010548">
    <property type="protein sequence ID" value="KAF0713868.1"/>
    <property type="molecule type" value="Genomic_DNA"/>
</dbReference>
<keyword evidence="1" id="KW-0547">Nucleotide-binding</keyword>
<accession>A0A6G0VYD0</accession>